<dbReference type="HOGENOM" id="CLU_034893_2_0_1"/>
<dbReference type="Proteomes" id="UP000001744">
    <property type="component" value="Unassembled WGS sequence"/>
</dbReference>
<dbReference type="VEuPathDB" id="FungiDB:SJAG_03857"/>
<dbReference type="InterPro" id="IPR007320">
    <property type="entry name" value="PDCD2_C"/>
</dbReference>
<proteinExistence type="predicted"/>
<dbReference type="AlphaFoldDB" id="B6K588"/>
<dbReference type="RefSeq" id="XP_002174985.2">
    <property type="nucleotide sequence ID" value="XM_002174949.2"/>
</dbReference>
<dbReference type="JaponicusDB" id="SJAG_03857">
    <property type="gene designation" value="tsr402"/>
</dbReference>
<name>B6K588_SCHJY</name>
<reference evidence="2 4" key="1">
    <citation type="journal article" date="2011" name="Science">
        <title>Comparative functional genomics of the fission yeasts.</title>
        <authorList>
            <person name="Rhind N."/>
            <person name="Chen Z."/>
            <person name="Yassour M."/>
            <person name="Thompson D.A."/>
            <person name="Haas B.J."/>
            <person name="Habib N."/>
            <person name="Wapinski I."/>
            <person name="Roy S."/>
            <person name="Lin M.F."/>
            <person name="Heiman D.I."/>
            <person name="Young S.K."/>
            <person name="Furuya K."/>
            <person name="Guo Y."/>
            <person name="Pidoux A."/>
            <person name="Chen H.M."/>
            <person name="Robbertse B."/>
            <person name="Goldberg J.M."/>
            <person name="Aoki K."/>
            <person name="Bayne E.H."/>
            <person name="Berlin A.M."/>
            <person name="Desjardins C.A."/>
            <person name="Dobbs E."/>
            <person name="Dukaj L."/>
            <person name="Fan L."/>
            <person name="FitzGerald M.G."/>
            <person name="French C."/>
            <person name="Gujja S."/>
            <person name="Hansen K."/>
            <person name="Keifenheim D."/>
            <person name="Levin J.Z."/>
            <person name="Mosher R.A."/>
            <person name="Mueller C.A."/>
            <person name="Pfiffner J."/>
            <person name="Priest M."/>
            <person name="Russ C."/>
            <person name="Smialowska A."/>
            <person name="Swoboda P."/>
            <person name="Sykes S.M."/>
            <person name="Vaughn M."/>
            <person name="Vengrova S."/>
            <person name="Yoder R."/>
            <person name="Zeng Q."/>
            <person name="Allshire R."/>
            <person name="Baulcombe D."/>
            <person name="Birren B.W."/>
            <person name="Brown W."/>
            <person name="Ekwall K."/>
            <person name="Kellis M."/>
            <person name="Leatherwood J."/>
            <person name="Levin H."/>
            <person name="Margalit H."/>
            <person name="Martienssen R."/>
            <person name="Nieduszynski C.A."/>
            <person name="Spatafora J.W."/>
            <person name="Friedman N."/>
            <person name="Dalgaard J.Z."/>
            <person name="Baumann P."/>
            <person name="Niki H."/>
            <person name="Regev A."/>
            <person name="Nusbaum C."/>
        </authorList>
    </citation>
    <scope>NUCLEOTIDE SEQUENCE [LARGE SCALE GENOMIC DNA]</scope>
    <source>
        <strain evidence="4">yFS275 / FY16936</strain>
    </source>
</reference>
<dbReference type="PANTHER" id="PTHR12298:SF4">
    <property type="entry name" value="PROGRAMMED CELL DEATH PROTEIN 2"/>
    <property type="match status" value="1"/>
</dbReference>
<dbReference type="GO" id="GO:0005634">
    <property type="term" value="C:nucleus"/>
    <property type="evidence" value="ECO:0000318"/>
    <property type="project" value="GO_Central"/>
</dbReference>
<accession>B6K588</accession>
<evidence type="ECO:0000313" key="2">
    <source>
        <dbReference type="EMBL" id="EEB08692.2"/>
    </source>
</evidence>
<protein>
    <submittedName>
        <fullName evidence="2">Programmed cell death protein</fullName>
    </submittedName>
</protein>
<dbReference type="OMA" id="VTHAPNT"/>
<organism evidence="2 4">
    <name type="scientific">Schizosaccharomyces japonicus (strain yFS275 / FY16936)</name>
    <name type="common">Fission yeast</name>
    <dbReference type="NCBI Taxonomy" id="402676"/>
    <lineage>
        <taxon>Eukaryota</taxon>
        <taxon>Fungi</taxon>
        <taxon>Dikarya</taxon>
        <taxon>Ascomycota</taxon>
        <taxon>Taphrinomycotina</taxon>
        <taxon>Schizosaccharomycetes</taxon>
        <taxon>Schizosaccharomycetales</taxon>
        <taxon>Schizosaccharomycetaceae</taxon>
        <taxon>Schizosaccharomyces</taxon>
    </lineage>
</organism>
<dbReference type="PANTHER" id="PTHR12298">
    <property type="entry name" value="PCDC2 PROGRAMMED CELL DEATH PROTEIN 2 -RELATED"/>
    <property type="match status" value="1"/>
</dbReference>
<evidence type="ECO:0000313" key="4">
    <source>
        <dbReference type="Proteomes" id="UP000001744"/>
    </source>
</evidence>
<dbReference type="GeneID" id="7050495"/>
<dbReference type="STRING" id="402676.B6K588"/>
<gene>
    <name evidence="3" type="primary">tsr402</name>
    <name evidence="2" type="ORF">SJAG_03857</name>
</gene>
<dbReference type="OrthoDB" id="443682at2759"/>
<feature type="domain" description="Programmed cell death protein 2 C-terminal" evidence="1">
    <location>
        <begin position="158"/>
        <end position="262"/>
    </location>
</feature>
<dbReference type="GO" id="GO:0005737">
    <property type="term" value="C:cytoplasm"/>
    <property type="evidence" value="ECO:0007669"/>
    <property type="project" value="InterPro"/>
</dbReference>
<evidence type="ECO:0000313" key="3">
    <source>
        <dbReference type="JaponicusDB" id="SJAG_03857"/>
    </source>
</evidence>
<dbReference type="eggNOG" id="KOG2061">
    <property type="taxonomic scope" value="Eukaryota"/>
</dbReference>
<dbReference type="EMBL" id="KE651167">
    <property type="protein sequence ID" value="EEB08692.2"/>
    <property type="molecule type" value="Genomic_DNA"/>
</dbReference>
<dbReference type="Pfam" id="PF04194">
    <property type="entry name" value="PDCD2_C"/>
    <property type="match status" value="1"/>
</dbReference>
<evidence type="ECO:0000259" key="1">
    <source>
        <dbReference type="Pfam" id="PF04194"/>
    </source>
</evidence>
<keyword evidence="4" id="KW-1185">Reference proteome</keyword>
<sequence>MSTIDLGFVCEDHLNEDDLKDFECSRMGGPALFLKPMKDPVLCNCGKKMQLLLQLYAPGPSESSFHRFIYLFLCPNGACQTTGWSKGIKVLSYQTTEEDDMAGLLLDADYVCQYCEAREIEVDSEPGKEAEKAEDIDTSNIKIEENDTKEQYTKAQGDVAFLKFQKRLSREPDQVLRYYHDRNNDDALWCSENGKVTDIPACSCGAKRVLELQVLSTILAHLNIDFSQKDALDWGILNVYVCSAFCDKANSEYAEELCWRQEFSSQSILSVE</sequence>